<keyword evidence="1" id="KW-0472">Membrane</keyword>
<accession>A0A2T3YSZ4</accession>
<reference evidence="2 3" key="1">
    <citation type="submission" date="2016-07" db="EMBL/GenBank/DDBJ databases">
        <title>Multiple horizontal gene transfer events from other fungi enriched the ability of initially mycotrophic Trichoderma (Ascomycota) to feed on dead plant biomass.</title>
        <authorList>
            <consortium name="DOE Joint Genome Institute"/>
            <person name="Aerts A."/>
            <person name="Atanasova L."/>
            <person name="Chenthamara K."/>
            <person name="Zhang J."/>
            <person name="Grujic M."/>
            <person name="Henrissat B."/>
            <person name="Kuo A."/>
            <person name="Salamov A."/>
            <person name="Lipzen A."/>
            <person name="Labutti K."/>
            <person name="Barry K."/>
            <person name="Miao Y."/>
            <person name="Rahimi M.J."/>
            <person name="Shen Q."/>
            <person name="Grigoriev I.V."/>
            <person name="Kubicek C.P."/>
            <person name="Druzhinina I.S."/>
        </authorList>
    </citation>
    <scope>NUCLEOTIDE SEQUENCE [LARGE SCALE GENOMIC DNA]</scope>
    <source>
        <strain evidence="2 3">CBS 433.97</strain>
    </source>
</reference>
<evidence type="ECO:0000313" key="2">
    <source>
        <dbReference type="EMBL" id="PTB35657.1"/>
    </source>
</evidence>
<dbReference type="Proteomes" id="UP000240493">
    <property type="component" value="Unassembled WGS sequence"/>
</dbReference>
<feature type="transmembrane region" description="Helical" evidence="1">
    <location>
        <begin position="46"/>
        <end position="66"/>
    </location>
</feature>
<keyword evidence="3" id="KW-1185">Reference proteome</keyword>
<feature type="non-terminal residue" evidence="2">
    <location>
        <position position="92"/>
    </location>
</feature>
<sequence>MQRFLISIKTKCHNPARLVLLQEGAQKIDPRAQLTISFRQTRQQRVSFRFFVSFHGGTFVYFYPAVRTWHLGEYHKRGKRKEKKRREAISGN</sequence>
<keyword evidence="1" id="KW-1133">Transmembrane helix</keyword>
<dbReference type="EMBL" id="KZ679274">
    <property type="protein sequence ID" value="PTB35657.1"/>
    <property type="molecule type" value="Genomic_DNA"/>
</dbReference>
<gene>
    <name evidence="2" type="ORF">M441DRAFT_62701</name>
</gene>
<keyword evidence="1" id="KW-0812">Transmembrane</keyword>
<organism evidence="2 3">
    <name type="scientific">Trichoderma asperellum (strain ATCC 204424 / CBS 433.97 / NBRC 101777)</name>
    <dbReference type="NCBI Taxonomy" id="1042311"/>
    <lineage>
        <taxon>Eukaryota</taxon>
        <taxon>Fungi</taxon>
        <taxon>Dikarya</taxon>
        <taxon>Ascomycota</taxon>
        <taxon>Pezizomycotina</taxon>
        <taxon>Sordariomycetes</taxon>
        <taxon>Hypocreomycetidae</taxon>
        <taxon>Hypocreales</taxon>
        <taxon>Hypocreaceae</taxon>
        <taxon>Trichoderma</taxon>
    </lineage>
</organism>
<proteinExistence type="predicted"/>
<evidence type="ECO:0000256" key="1">
    <source>
        <dbReference type="SAM" id="Phobius"/>
    </source>
</evidence>
<protein>
    <submittedName>
        <fullName evidence="2">Uncharacterized protein</fullName>
    </submittedName>
</protein>
<name>A0A2T3YSZ4_TRIA4</name>
<dbReference type="AlphaFoldDB" id="A0A2T3YSZ4"/>
<evidence type="ECO:0000313" key="3">
    <source>
        <dbReference type="Proteomes" id="UP000240493"/>
    </source>
</evidence>